<evidence type="ECO:0000313" key="3">
    <source>
        <dbReference type="Proteomes" id="UP000678499"/>
    </source>
</evidence>
<keyword evidence="1" id="KW-0732">Signal</keyword>
<name>A0A7R9BFM7_9CRUS</name>
<evidence type="ECO:0008006" key="4">
    <source>
        <dbReference type="Google" id="ProtNLM"/>
    </source>
</evidence>
<gene>
    <name evidence="2" type="ORF">NMOB1V02_LOCUS1051</name>
</gene>
<protein>
    <recommendedName>
        <fullName evidence="4">Secreted protein</fullName>
    </recommendedName>
</protein>
<dbReference type="Proteomes" id="UP000678499">
    <property type="component" value="Unassembled WGS sequence"/>
</dbReference>
<evidence type="ECO:0000256" key="1">
    <source>
        <dbReference type="SAM" id="SignalP"/>
    </source>
</evidence>
<organism evidence="2">
    <name type="scientific">Notodromas monacha</name>
    <dbReference type="NCBI Taxonomy" id="399045"/>
    <lineage>
        <taxon>Eukaryota</taxon>
        <taxon>Metazoa</taxon>
        <taxon>Ecdysozoa</taxon>
        <taxon>Arthropoda</taxon>
        <taxon>Crustacea</taxon>
        <taxon>Oligostraca</taxon>
        <taxon>Ostracoda</taxon>
        <taxon>Podocopa</taxon>
        <taxon>Podocopida</taxon>
        <taxon>Cypridocopina</taxon>
        <taxon>Cypridoidea</taxon>
        <taxon>Cyprididae</taxon>
        <taxon>Notodromas</taxon>
    </lineage>
</organism>
<accession>A0A7R9BFM7</accession>
<feature type="signal peptide" evidence="1">
    <location>
        <begin position="1"/>
        <end position="18"/>
    </location>
</feature>
<keyword evidence="3" id="KW-1185">Reference proteome</keyword>
<dbReference type="EMBL" id="CAJPEX010000100">
    <property type="protein sequence ID" value="CAG0913301.1"/>
    <property type="molecule type" value="Genomic_DNA"/>
</dbReference>
<evidence type="ECO:0000313" key="2">
    <source>
        <dbReference type="EMBL" id="CAD7273149.1"/>
    </source>
</evidence>
<proteinExistence type="predicted"/>
<dbReference type="EMBL" id="OA882137">
    <property type="protein sequence ID" value="CAD7273149.1"/>
    <property type="molecule type" value="Genomic_DNA"/>
</dbReference>
<reference evidence="2" key="1">
    <citation type="submission" date="2020-11" db="EMBL/GenBank/DDBJ databases">
        <authorList>
            <person name="Tran Van P."/>
        </authorList>
    </citation>
    <scope>NUCLEOTIDE SEQUENCE</scope>
</reference>
<feature type="chain" id="PRO_5036402912" description="Secreted protein" evidence="1">
    <location>
        <begin position="19"/>
        <end position="105"/>
    </location>
</feature>
<sequence>MGTLFFLHATVWLSVSTGESTTGRWKRVTQPITSLRQASDCRGRIDGWDFPCRSGYPGLPCRDQGVRRRAVYSSEITARSFLQEKVLKIGAPNENRAPRPLRPWQ</sequence>
<dbReference type="AlphaFoldDB" id="A0A7R9BFM7"/>